<accession>A0A4T0JI77</accession>
<gene>
    <name evidence="2" type="ORF">E3P86_00756</name>
</gene>
<protein>
    <recommendedName>
        <fullName evidence="4">Histone deacetylase complex subunit SAP30 Sin3 binding domain-containing protein</fullName>
    </recommendedName>
</protein>
<feature type="compositionally biased region" description="Polar residues" evidence="1">
    <location>
        <begin position="1"/>
        <end position="12"/>
    </location>
</feature>
<organism evidence="2 3">
    <name type="scientific">Wallemia ichthyophaga</name>
    <dbReference type="NCBI Taxonomy" id="245174"/>
    <lineage>
        <taxon>Eukaryota</taxon>
        <taxon>Fungi</taxon>
        <taxon>Dikarya</taxon>
        <taxon>Basidiomycota</taxon>
        <taxon>Wallemiomycotina</taxon>
        <taxon>Wallemiomycetes</taxon>
        <taxon>Wallemiales</taxon>
        <taxon>Wallemiaceae</taxon>
        <taxon>Wallemia</taxon>
    </lineage>
</organism>
<feature type="compositionally biased region" description="Basic residues" evidence="1">
    <location>
        <begin position="128"/>
        <end position="137"/>
    </location>
</feature>
<evidence type="ECO:0000256" key="1">
    <source>
        <dbReference type="SAM" id="MobiDB-lite"/>
    </source>
</evidence>
<dbReference type="AlphaFoldDB" id="A0A4T0JI77"/>
<feature type="region of interest" description="Disordered" evidence="1">
    <location>
        <begin position="1"/>
        <end position="34"/>
    </location>
</feature>
<proteinExistence type="predicted"/>
<reference evidence="2 3" key="1">
    <citation type="submission" date="2019-03" db="EMBL/GenBank/DDBJ databases">
        <title>Sequencing 23 genomes of Wallemia ichthyophaga.</title>
        <authorList>
            <person name="Gostincar C."/>
        </authorList>
    </citation>
    <scope>NUCLEOTIDE SEQUENCE [LARGE SCALE GENOMIC DNA]</scope>
    <source>
        <strain evidence="2 3">EXF-6200</strain>
    </source>
</reference>
<sequence length="214" mass="24505">MSYIRQIQQTQPNKRRRHDDSSVYTSPNGYSRHITTKSEDTRFGELRIEGSESLHLDLSTLPTPALHRYMTNYRLAEHLPPKPKDSTGAVVLPFALRPTIHHHPSDCTEQLHDPIDQDDAFNDPSNPLKRRPSRKSSRSASIGVSAQQDDDDMLDPEDMEEEAILPDIDEAHELFNDVVSTHYRHQNVREVDSVVNFVHALRSKDKALRVLPRS</sequence>
<evidence type="ECO:0000313" key="2">
    <source>
        <dbReference type="EMBL" id="TIB40215.1"/>
    </source>
</evidence>
<comment type="caution">
    <text evidence="2">The sequence shown here is derived from an EMBL/GenBank/DDBJ whole genome shotgun (WGS) entry which is preliminary data.</text>
</comment>
<feature type="compositionally biased region" description="Basic and acidic residues" evidence="1">
    <location>
        <begin position="103"/>
        <end position="115"/>
    </location>
</feature>
<evidence type="ECO:0008006" key="4">
    <source>
        <dbReference type="Google" id="ProtNLM"/>
    </source>
</evidence>
<name>A0A4T0JI77_WALIC</name>
<feature type="region of interest" description="Disordered" evidence="1">
    <location>
        <begin position="103"/>
        <end position="155"/>
    </location>
</feature>
<evidence type="ECO:0000313" key="3">
    <source>
        <dbReference type="Proteomes" id="UP000310689"/>
    </source>
</evidence>
<dbReference type="Proteomes" id="UP000310689">
    <property type="component" value="Unassembled WGS sequence"/>
</dbReference>
<dbReference type="EMBL" id="SPOI01000019">
    <property type="protein sequence ID" value="TIB40215.1"/>
    <property type="molecule type" value="Genomic_DNA"/>
</dbReference>